<protein>
    <submittedName>
        <fullName evidence="1">Uncharacterized protein</fullName>
    </submittedName>
</protein>
<accession>A0AAW2KNE2</accession>
<dbReference type="PANTHER" id="PTHR24559:SF444">
    <property type="entry name" value="REVERSE TRANSCRIPTASE DOMAIN-CONTAINING PROTEIN"/>
    <property type="match status" value="1"/>
</dbReference>
<name>A0AAW2KNE2_9LAMI</name>
<evidence type="ECO:0000313" key="1">
    <source>
        <dbReference type="EMBL" id="KAL0307481.1"/>
    </source>
</evidence>
<dbReference type="InterPro" id="IPR053134">
    <property type="entry name" value="RNA-dir_DNA_polymerase"/>
</dbReference>
<dbReference type="Gene3D" id="3.10.10.10">
    <property type="entry name" value="HIV Type 1 Reverse Transcriptase, subunit A, domain 1"/>
    <property type="match status" value="1"/>
</dbReference>
<dbReference type="InterPro" id="IPR043128">
    <property type="entry name" value="Rev_trsase/Diguanyl_cyclase"/>
</dbReference>
<dbReference type="InterPro" id="IPR043502">
    <property type="entry name" value="DNA/RNA_pol_sf"/>
</dbReference>
<dbReference type="AlphaFoldDB" id="A0AAW2KNE2"/>
<reference evidence="1" key="2">
    <citation type="journal article" date="2024" name="Plant">
        <title>Genomic evolution and insights into agronomic trait innovations of Sesamum species.</title>
        <authorList>
            <person name="Miao H."/>
            <person name="Wang L."/>
            <person name="Qu L."/>
            <person name="Liu H."/>
            <person name="Sun Y."/>
            <person name="Le M."/>
            <person name="Wang Q."/>
            <person name="Wei S."/>
            <person name="Zheng Y."/>
            <person name="Lin W."/>
            <person name="Duan Y."/>
            <person name="Cao H."/>
            <person name="Xiong S."/>
            <person name="Wang X."/>
            <person name="Wei L."/>
            <person name="Li C."/>
            <person name="Ma Q."/>
            <person name="Ju M."/>
            <person name="Zhao R."/>
            <person name="Li G."/>
            <person name="Mu C."/>
            <person name="Tian Q."/>
            <person name="Mei H."/>
            <person name="Zhang T."/>
            <person name="Gao T."/>
            <person name="Zhang H."/>
        </authorList>
    </citation>
    <scope>NUCLEOTIDE SEQUENCE</scope>
    <source>
        <strain evidence="1">KEN8</strain>
    </source>
</reference>
<sequence length="230" mass="26477">MMLTKINDASKGRNTPDIKTLTAAKSDELVANPTGREHERKKFLLSKKKRHFGPKKDRVIQEKVSTLFVVGHIKEIQFRACFQAKEQMAHMCGFRDVNKACHKDLNPLSRIYLLVDSTSSRELLSLMDASQGYHQIMLNPNDSKRIDNHIGDLAEIFRIQRKNNMKLNLAKYTFGVRNGRFLGYMVIEKGIKVDPNKNMSNPGDETFYYPQQGTKFGDRIVVLNRFISRL</sequence>
<dbReference type="PANTHER" id="PTHR24559">
    <property type="entry name" value="TRANSPOSON TY3-I GAG-POL POLYPROTEIN"/>
    <property type="match status" value="1"/>
</dbReference>
<dbReference type="Gene3D" id="3.30.70.270">
    <property type="match status" value="2"/>
</dbReference>
<reference evidence="1" key="1">
    <citation type="submission" date="2020-06" db="EMBL/GenBank/DDBJ databases">
        <authorList>
            <person name="Li T."/>
            <person name="Hu X."/>
            <person name="Zhang T."/>
            <person name="Song X."/>
            <person name="Zhang H."/>
            <person name="Dai N."/>
            <person name="Sheng W."/>
            <person name="Hou X."/>
            <person name="Wei L."/>
        </authorList>
    </citation>
    <scope>NUCLEOTIDE SEQUENCE</scope>
    <source>
        <strain evidence="1">KEN8</strain>
        <tissue evidence="1">Leaf</tissue>
    </source>
</reference>
<organism evidence="1">
    <name type="scientific">Sesamum calycinum</name>
    <dbReference type="NCBI Taxonomy" id="2727403"/>
    <lineage>
        <taxon>Eukaryota</taxon>
        <taxon>Viridiplantae</taxon>
        <taxon>Streptophyta</taxon>
        <taxon>Embryophyta</taxon>
        <taxon>Tracheophyta</taxon>
        <taxon>Spermatophyta</taxon>
        <taxon>Magnoliopsida</taxon>
        <taxon>eudicotyledons</taxon>
        <taxon>Gunneridae</taxon>
        <taxon>Pentapetalae</taxon>
        <taxon>asterids</taxon>
        <taxon>lamiids</taxon>
        <taxon>Lamiales</taxon>
        <taxon>Pedaliaceae</taxon>
        <taxon>Sesamum</taxon>
    </lineage>
</organism>
<comment type="caution">
    <text evidence="1">The sequence shown here is derived from an EMBL/GenBank/DDBJ whole genome shotgun (WGS) entry which is preliminary data.</text>
</comment>
<dbReference type="EMBL" id="JACGWM010000357">
    <property type="protein sequence ID" value="KAL0307481.1"/>
    <property type="molecule type" value="Genomic_DNA"/>
</dbReference>
<proteinExistence type="predicted"/>
<gene>
    <name evidence="1" type="ORF">Scaly_2981700</name>
</gene>
<dbReference type="SUPFAM" id="SSF56672">
    <property type="entry name" value="DNA/RNA polymerases"/>
    <property type="match status" value="1"/>
</dbReference>